<protein>
    <recommendedName>
        <fullName evidence="4">CDT1 Geminin-binding domain-containing protein</fullName>
    </recommendedName>
</protein>
<dbReference type="GO" id="GO:0000278">
    <property type="term" value="P:mitotic cell cycle"/>
    <property type="evidence" value="ECO:0007669"/>
    <property type="project" value="TreeGrafter"/>
</dbReference>
<dbReference type="GO" id="GO:0003677">
    <property type="term" value="F:DNA binding"/>
    <property type="evidence" value="ECO:0007669"/>
    <property type="project" value="InterPro"/>
</dbReference>
<sequence length="1444" mass="165041">MAQSSITSFFTTRKRAIAGDIVNTKTLSLSQDIDNERQQHHNVSNLKQQTGMRTRSGRVIKRSGFQDTVEIAECRVSPRKISKVEGVTKDQKKVPIFSKKGCLSPRTTVRTVAKSKQKLNEITLCPANNTLVTDSTTKNSAFHDENSLRTPTKQVIKICEAPKPVELKSLVKKELNYDEIKTKISKSAKLQELKASLARIQEIEKTRKIQEEKARSVPAKKITIAQLKEFDTAQLEVFSSPSKVLKTPTNTPPSTPGKNELMSTRHTDVSKNLLFSPSKDDSPSKMVVVPAYHRFLNLTKAQKYEQLHLPFKYRHLLEIFKSLDTVCAMLHNRKECITFKKLKPPVQRMLRKNFNEKHLAQIKTISPDAYIFTQTKMRNYGSTSKTDYFQLVITPKLGNVVEPQTLCKVDENNILAAAENSAMNPQIITQRLQHFHLGLLQRVKDEHDKFLKSLNPPLSIPKEKVTRWHPDFDLENCPDIELAHLPQPPNVQKYSSAKDILLTSRNLFHSNIREGKVMEFNENKQNQTEETINLKKQHDFNDNSKAETGLETKEENKTADLIKSTDLLKGIPKALLDKIRAKEAANAVEAMTRRPSQTQEAVQYSRLPELARYLRNVFVTERKGVLTQEFIIKKVQNSFRACLSSQEIQHHLQLIAKEMPTWLAFHDVRKTMYLKINKEMELAEVIERLESVANSKTSALAKRSACGARRLQMFKVFMNDQLHKYMCSSITQIAEDLEEHLLKSFFQNIIIMAQSSITSFFTTRKRAIAGDIVNTKTLIMSGSNYHNVSNLKQQTGMRTRSGRVIKRSGFQDTVEIAECRVSPRKISKVEGVTKDQKKVPIFSKKGCLSPRTTVRTVAKSKQKLNEITLCPANNTLVTDSTTKNSAFHDENSLRTPTKQVIKICEAPKPVELKSLVKKELNYDEIKTKISKSAKLQELKASLARIQEIEKTRKIQEEKARSVPAKKITIAQLKEFDTAQLEVFSSPSKVLKTPTNTPPSTPGKNELMSTRHTDVSKNLLFSPSKDDSPSKMVVVPAYHRFLNLTKAQKYEQLHLPFKYRHLLEIFKSLDTVCAMLHNRKECITFKKLKPPVQRMLRKNFNEKHLAQIKTISPDAYIFTQTKMRNYGSTSKTDYFQLVITPKLGNVVEPQTLCKVDENNILAAAENSAMNPQIITQRLQHFHLGLLQRVKDEHDKFLKSLNPPLSIPKEKVTRWHPDFDLENCPDIELAHLPQPPNVQKYSSAKDILLTSRNLFHSNIREGKVMEFNENKQNQTEETINLKKQHDFNDNSKAETGLETKEENKTADLIKSTDLLKGIPKALLDKIRAKEAANAVEAMTRRPSQTQEAVQYSRLPELARYLRNVFVTERKGVLTQEFIIKKVQNSFRACLSSQEIQHHLQLIAKEMPTWLAFHDVRKTMYLKINKEMELAEVIERLESVANSKSKV</sequence>
<evidence type="ECO:0000256" key="3">
    <source>
        <dbReference type="SAM" id="MobiDB-lite"/>
    </source>
</evidence>
<feature type="region of interest" description="Disordered" evidence="3">
    <location>
        <begin position="988"/>
        <end position="1008"/>
    </location>
</feature>
<evidence type="ECO:0000313" key="6">
    <source>
        <dbReference type="Proteomes" id="UP000092444"/>
    </source>
</evidence>
<reference evidence="5" key="1">
    <citation type="submission" date="2020-05" db="UniProtKB">
        <authorList>
            <consortium name="EnsemblMetazoa"/>
        </authorList>
    </citation>
    <scope>IDENTIFICATION</scope>
    <source>
        <strain evidence="5">Yale</strain>
    </source>
</reference>
<dbReference type="Pfam" id="PF16679">
    <property type="entry name" value="CDT1_C"/>
    <property type="match status" value="2"/>
</dbReference>
<proteinExistence type="inferred from homology"/>
<feature type="region of interest" description="Disordered" evidence="3">
    <location>
        <begin position="532"/>
        <end position="552"/>
    </location>
</feature>
<dbReference type="GO" id="GO:0005634">
    <property type="term" value="C:nucleus"/>
    <property type="evidence" value="ECO:0007669"/>
    <property type="project" value="TreeGrafter"/>
</dbReference>
<dbReference type="InterPro" id="IPR014939">
    <property type="entry name" value="CDT1_Gemini-bd-like"/>
</dbReference>
<dbReference type="VEuPathDB" id="VectorBase:GMOY002343"/>
<evidence type="ECO:0000256" key="1">
    <source>
        <dbReference type="ARBA" id="ARBA00008356"/>
    </source>
</evidence>
<dbReference type="InterPro" id="IPR032054">
    <property type="entry name" value="Cdt1_C"/>
</dbReference>
<dbReference type="GO" id="GO:0000076">
    <property type="term" value="P:DNA replication checkpoint signaling"/>
    <property type="evidence" value="ECO:0007669"/>
    <property type="project" value="TreeGrafter"/>
</dbReference>
<comment type="similarity">
    <text evidence="1">Belongs to the Cdt1 family.</text>
</comment>
<dbReference type="PANTHER" id="PTHR28637">
    <property type="entry name" value="DNA REPLICATION FACTOR CDT1"/>
    <property type="match status" value="1"/>
</dbReference>
<dbReference type="STRING" id="37546.A0A1B0FFD9"/>
<dbReference type="CDD" id="cd08674">
    <property type="entry name" value="Cdt1_m"/>
    <property type="match status" value="2"/>
</dbReference>
<dbReference type="Gene3D" id="1.10.10.1420">
    <property type="entry name" value="DNA replication factor Cdt1, C-terminal WH domain"/>
    <property type="match status" value="2"/>
</dbReference>
<dbReference type="Pfam" id="PF08839">
    <property type="entry name" value="CDT1"/>
    <property type="match status" value="2"/>
</dbReference>
<name>A0A1B0FFD9_GLOMM</name>
<accession>A0A1B0FFD9</accession>
<evidence type="ECO:0000256" key="2">
    <source>
        <dbReference type="ARBA" id="ARBA00023306"/>
    </source>
</evidence>
<dbReference type="GO" id="GO:0071163">
    <property type="term" value="P:DNA replication preinitiation complex assembly"/>
    <property type="evidence" value="ECO:0007669"/>
    <property type="project" value="InterPro"/>
</dbReference>
<dbReference type="InterPro" id="IPR038090">
    <property type="entry name" value="Cdt1_C_WH_dom_sf"/>
</dbReference>
<dbReference type="SMART" id="SM01075">
    <property type="entry name" value="CDT1"/>
    <property type="match status" value="2"/>
</dbReference>
<dbReference type="GO" id="GO:0070182">
    <property type="term" value="F:DNA polymerase binding"/>
    <property type="evidence" value="ECO:0007669"/>
    <property type="project" value="TreeGrafter"/>
</dbReference>
<dbReference type="EMBL" id="CCAG010009702">
    <property type="status" value="NOT_ANNOTATED_CDS"/>
    <property type="molecule type" value="Genomic_DNA"/>
</dbReference>
<dbReference type="InterPro" id="IPR045173">
    <property type="entry name" value="Cdt1"/>
</dbReference>
<dbReference type="InterPro" id="IPR036390">
    <property type="entry name" value="WH_DNA-bd_sf"/>
</dbReference>
<dbReference type="GO" id="GO:0030174">
    <property type="term" value="P:regulation of DNA-templated DNA replication initiation"/>
    <property type="evidence" value="ECO:0007669"/>
    <property type="project" value="InterPro"/>
</dbReference>
<feature type="domain" description="CDT1 Geminin-binding" evidence="4">
    <location>
        <begin position="1054"/>
        <end position="1232"/>
    </location>
</feature>
<feature type="region of interest" description="Disordered" evidence="3">
    <location>
        <begin position="1277"/>
        <end position="1297"/>
    </location>
</feature>
<feature type="domain" description="CDT1 Geminin-binding" evidence="4">
    <location>
        <begin position="309"/>
        <end position="487"/>
    </location>
</feature>
<evidence type="ECO:0000259" key="4">
    <source>
        <dbReference type="SMART" id="SM01075"/>
    </source>
</evidence>
<keyword evidence="6" id="KW-1185">Reference proteome</keyword>
<dbReference type="PANTHER" id="PTHR28637:SF1">
    <property type="entry name" value="DNA REPLICATION FACTOR CDT1"/>
    <property type="match status" value="1"/>
</dbReference>
<dbReference type="CDD" id="cd08767">
    <property type="entry name" value="Cdt1_c"/>
    <property type="match status" value="2"/>
</dbReference>
<dbReference type="SUPFAM" id="SSF46785">
    <property type="entry name" value="Winged helix' DNA-binding domain"/>
    <property type="match status" value="2"/>
</dbReference>
<evidence type="ECO:0000313" key="5">
    <source>
        <dbReference type="EnsemblMetazoa" id="GMOY002343-PA"/>
    </source>
</evidence>
<organism evidence="5 6">
    <name type="scientific">Glossina morsitans morsitans</name>
    <name type="common">Savannah tsetse fly</name>
    <dbReference type="NCBI Taxonomy" id="37546"/>
    <lineage>
        <taxon>Eukaryota</taxon>
        <taxon>Metazoa</taxon>
        <taxon>Ecdysozoa</taxon>
        <taxon>Arthropoda</taxon>
        <taxon>Hexapoda</taxon>
        <taxon>Insecta</taxon>
        <taxon>Pterygota</taxon>
        <taxon>Neoptera</taxon>
        <taxon>Endopterygota</taxon>
        <taxon>Diptera</taxon>
        <taxon>Brachycera</taxon>
        <taxon>Muscomorpha</taxon>
        <taxon>Hippoboscoidea</taxon>
        <taxon>Glossinidae</taxon>
        <taxon>Glossina</taxon>
    </lineage>
</organism>
<keyword evidence="2" id="KW-0131">Cell cycle</keyword>
<dbReference type="Proteomes" id="UP000092444">
    <property type="component" value="Unassembled WGS sequence"/>
</dbReference>
<dbReference type="EnsemblMetazoa" id="GMOY002343-RA">
    <property type="protein sequence ID" value="GMOY002343-PA"/>
    <property type="gene ID" value="GMOY002343"/>
</dbReference>
<feature type="region of interest" description="Disordered" evidence="3">
    <location>
        <begin position="243"/>
        <end position="263"/>
    </location>
</feature>